<evidence type="ECO:0000256" key="2">
    <source>
        <dbReference type="PROSITE-ProRule" id="PRU00320"/>
    </source>
</evidence>
<dbReference type="InterPro" id="IPR036397">
    <property type="entry name" value="RNaseH_sf"/>
</dbReference>
<dbReference type="GO" id="GO:0005634">
    <property type="term" value="C:nucleus"/>
    <property type="evidence" value="ECO:0007669"/>
    <property type="project" value="UniProtKB-SubCell"/>
</dbReference>
<dbReference type="PROSITE" id="PS50960">
    <property type="entry name" value="HTH_PSQ"/>
    <property type="match status" value="1"/>
</dbReference>
<accession>A0AAV8XAM5</accession>
<dbReference type="InterPro" id="IPR007889">
    <property type="entry name" value="HTH_Psq"/>
</dbReference>
<feature type="DNA-binding region" description="H-T-H motif" evidence="2">
    <location>
        <begin position="34"/>
        <end position="54"/>
    </location>
</feature>
<dbReference type="Pfam" id="PF05225">
    <property type="entry name" value="HTH_psq"/>
    <property type="match status" value="1"/>
</dbReference>
<keyword evidence="2" id="KW-0539">Nucleus</keyword>
<reference evidence="4" key="1">
    <citation type="journal article" date="2023" name="Insect Mol. Biol.">
        <title>Genome sequencing provides insights into the evolution of gene families encoding plant cell wall-degrading enzymes in longhorned beetles.</title>
        <authorList>
            <person name="Shin N.R."/>
            <person name="Okamura Y."/>
            <person name="Kirsch R."/>
            <person name="Pauchet Y."/>
        </authorList>
    </citation>
    <scope>NUCLEOTIDE SEQUENCE</scope>
    <source>
        <strain evidence="4">AMC_N1</strain>
    </source>
</reference>
<dbReference type="Gene3D" id="1.10.10.60">
    <property type="entry name" value="Homeodomain-like"/>
    <property type="match status" value="1"/>
</dbReference>
<dbReference type="GO" id="GO:0003677">
    <property type="term" value="F:DNA binding"/>
    <property type="evidence" value="ECO:0007669"/>
    <property type="project" value="UniProtKB-UniRule"/>
</dbReference>
<comment type="caution">
    <text evidence="4">The sequence shown here is derived from an EMBL/GenBank/DDBJ whole genome shotgun (WGS) entry which is preliminary data.</text>
</comment>
<feature type="domain" description="HTH psq-type" evidence="3">
    <location>
        <begin position="8"/>
        <end position="58"/>
    </location>
</feature>
<dbReference type="EMBL" id="JAPWTK010000870">
    <property type="protein sequence ID" value="KAJ8935524.1"/>
    <property type="molecule type" value="Genomic_DNA"/>
</dbReference>
<dbReference type="InterPro" id="IPR009057">
    <property type="entry name" value="Homeodomain-like_sf"/>
</dbReference>
<dbReference type="Proteomes" id="UP001162162">
    <property type="component" value="Unassembled WGS sequence"/>
</dbReference>
<name>A0AAV8XAM5_9CUCU</name>
<keyword evidence="2" id="KW-0238">DNA-binding</keyword>
<evidence type="ECO:0000256" key="1">
    <source>
        <dbReference type="ARBA" id="ARBA00004123"/>
    </source>
</evidence>
<evidence type="ECO:0000259" key="3">
    <source>
        <dbReference type="PROSITE" id="PS50960"/>
    </source>
</evidence>
<dbReference type="PANTHER" id="PTHR19303:SF74">
    <property type="entry name" value="POGO TRANSPOSABLE ELEMENT WITH KRAB DOMAIN"/>
    <property type="match status" value="1"/>
</dbReference>
<gene>
    <name evidence="4" type="ORF">NQ318_005631</name>
</gene>
<keyword evidence="5" id="KW-1185">Reference proteome</keyword>
<proteinExistence type="predicted"/>
<evidence type="ECO:0000313" key="4">
    <source>
        <dbReference type="EMBL" id="KAJ8935524.1"/>
    </source>
</evidence>
<dbReference type="PANTHER" id="PTHR19303">
    <property type="entry name" value="TRANSPOSON"/>
    <property type="match status" value="1"/>
</dbReference>
<evidence type="ECO:0000313" key="5">
    <source>
        <dbReference type="Proteomes" id="UP001162162"/>
    </source>
</evidence>
<dbReference type="InterPro" id="IPR050863">
    <property type="entry name" value="CenT-Element_Derived"/>
</dbReference>
<comment type="subcellular location">
    <subcellularLocation>
        <location evidence="1 2">Nucleus</location>
    </subcellularLocation>
</comment>
<protein>
    <recommendedName>
        <fullName evidence="3">HTH psq-type domain-containing protein</fullName>
    </recommendedName>
</protein>
<dbReference type="InterPro" id="IPR004875">
    <property type="entry name" value="DDE_SF_endonuclease_dom"/>
</dbReference>
<dbReference type="SUPFAM" id="SSF46689">
    <property type="entry name" value="Homeodomain-like"/>
    <property type="match status" value="1"/>
</dbReference>
<dbReference type="Gene3D" id="3.30.420.10">
    <property type="entry name" value="Ribonuclease H-like superfamily/Ribonuclease H"/>
    <property type="match status" value="1"/>
</dbReference>
<sequence>MRTYQKIPGSRPYANYTRENLERAVAAIRSGMSKKLAAQTYRIPRSTLVNRCLGRHKKSVGHPTILSKEEQLISRTLGIVAEWGFPLTKADIKSVIKNTLTKRPPISKDPVHQWTKKIFLKFFENITPALLDSNGDHIYNYDETNITGDPGARKVIVPRNAKGGTCPKPFQGVRERSRRSFLNIFHFLNPPRTAISIMVCGSVSGVLLPPMVVYKANNIYENWCNGGPPGTGYKNSTSGWFDANLFEIWFKEILLPHILRTREPGKRVILVGDNLASHFAPRVVQAAQENDIYMCPFPANATHLMQPLDVSVFEPMKKKWRAILET</sequence>
<dbReference type="Pfam" id="PF03184">
    <property type="entry name" value="DDE_1"/>
    <property type="match status" value="1"/>
</dbReference>
<dbReference type="AlphaFoldDB" id="A0AAV8XAM5"/>
<organism evidence="4 5">
    <name type="scientific">Aromia moschata</name>
    <dbReference type="NCBI Taxonomy" id="1265417"/>
    <lineage>
        <taxon>Eukaryota</taxon>
        <taxon>Metazoa</taxon>
        <taxon>Ecdysozoa</taxon>
        <taxon>Arthropoda</taxon>
        <taxon>Hexapoda</taxon>
        <taxon>Insecta</taxon>
        <taxon>Pterygota</taxon>
        <taxon>Neoptera</taxon>
        <taxon>Endopterygota</taxon>
        <taxon>Coleoptera</taxon>
        <taxon>Polyphaga</taxon>
        <taxon>Cucujiformia</taxon>
        <taxon>Chrysomeloidea</taxon>
        <taxon>Cerambycidae</taxon>
        <taxon>Cerambycinae</taxon>
        <taxon>Callichromatini</taxon>
        <taxon>Aromia</taxon>
    </lineage>
</organism>